<dbReference type="SUPFAM" id="SSF53448">
    <property type="entry name" value="Nucleotide-diphospho-sugar transferases"/>
    <property type="match status" value="1"/>
</dbReference>
<comment type="function">
    <text evidence="13">Initiates complex N-linked carbohydrate formation. Essential for the conversion of high-mannose to hybrid and complex N-glycans.</text>
</comment>
<keyword evidence="5" id="KW-0808">Transferase</keyword>
<evidence type="ECO:0000256" key="14">
    <source>
        <dbReference type="SAM" id="MobiDB-lite"/>
    </source>
</evidence>
<feature type="non-terminal residue" evidence="15">
    <location>
        <position position="571"/>
    </location>
</feature>
<organism evidence="15 16">
    <name type="scientific">Meganyctiphanes norvegica</name>
    <name type="common">Northern krill</name>
    <name type="synonym">Thysanopoda norvegica</name>
    <dbReference type="NCBI Taxonomy" id="48144"/>
    <lineage>
        <taxon>Eukaryota</taxon>
        <taxon>Metazoa</taxon>
        <taxon>Ecdysozoa</taxon>
        <taxon>Arthropoda</taxon>
        <taxon>Crustacea</taxon>
        <taxon>Multicrustacea</taxon>
        <taxon>Malacostraca</taxon>
        <taxon>Eumalacostraca</taxon>
        <taxon>Eucarida</taxon>
        <taxon>Euphausiacea</taxon>
        <taxon>Euphausiidae</taxon>
        <taxon>Meganyctiphanes</taxon>
    </lineage>
</organism>
<comment type="cofactor">
    <cofactor evidence="13">
        <name>Mn(2+)</name>
        <dbReference type="ChEBI" id="CHEBI:29035"/>
    </cofactor>
    <text evidence="13">The cofactor is mostly bound to the substrate.</text>
</comment>
<comment type="similarity">
    <text evidence="3 13">Belongs to the glycosyltransferase 13 family.</text>
</comment>
<dbReference type="GO" id="GO:0000139">
    <property type="term" value="C:Golgi membrane"/>
    <property type="evidence" value="ECO:0007669"/>
    <property type="project" value="UniProtKB-SubCell"/>
</dbReference>
<feature type="region of interest" description="Disordered" evidence="14">
    <location>
        <begin position="72"/>
        <end position="92"/>
    </location>
</feature>
<evidence type="ECO:0000256" key="5">
    <source>
        <dbReference type="ARBA" id="ARBA00022679"/>
    </source>
</evidence>
<gene>
    <name evidence="15" type="ORF">MNOR_LOCUS29535</name>
</gene>
<dbReference type="GO" id="GO:0030145">
    <property type="term" value="F:manganese ion binding"/>
    <property type="evidence" value="ECO:0007669"/>
    <property type="project" value="UniProtKB-UniRule"/>
</dbReference>
<accession>A0AAV2RXI6</accession>
<dbReference type="PANTHER" id="PTHR46396">
    <property type="entry name" value="PROTEIN O-LINKED-MANNOSE BETA-1,2-N-ACETYLGLUCOSAMINYLTRANSFERASE 1"/>
    <property type="match status" value="1"/>
</dbReference>
<evidence type="ECO:0000256" key="13">
    <source>
        <dbReference type="RuleBase" id="RU368119"/>
    </source>
</evidence>
<keyword evidence="16" id="KW-1185">Reference proteome</keyword>
<comment type="subcellular location">
    <subcellularLocation>
        <location evidence="1 13">Golgi apparatus membrane</location>
        <topology evidence="1 13">Single-pass type II membrane protein</topology>
    </subcellularLocation>
</comment>
<reference evidence="15 16" key="1">
    <citation type="submission" date="2024-05" db="EMBL/GenBank/DDBJ databases">
        <authorList>
            <person name="Wallberg A."/>
        </authorList>
    </citation>
    <scope>NUCLEOTIDE SEQUENCE [LARGE SCALE GENOMIC DNA]</scope>
</reference>
<evidence type="ECO:0000313" key="16">
    <source>
        <dbReference type="Proteomes" id="UP001497623"/>
    </source>
</evidence>
<dbReference type="EC" id="2.4.1.101" evidence="13"/>
<dbReference type="InterPro" id="IPR004139">
    <property type="entry name" value="Glyco_trans_13"/>
</dbReference>
<name>A0AAV2RXI6_MEGNR</name>
<evidence type="ECO:0000256" key="3">
    <source>
        <dbReference type="ARBA" id="ARBA00006492"/>
    </source>
</evidence>
<dbReference type="InterPro" id="IPR029044">
    <property type="entry name" value="Nucleotide-diphossugar_trans"/>
</dbReference>
<keyword evidence="6" id="KW-0812">Transmembrane</keyword>
<keyword evidence="12 13" id="KW-0464">Manganese</keyword>
<keyword evidence="11" id="KW-0472">Membrane</keyword>
<evidence type="ECO:0000256" key="7">
    <source>
        <dbReference type="ARBA" id="ARBA00022723"/>
    </source>
</evidence>
<comment type="pathway">
    <text evidence="2 13">Protein modification; protein glycosylation.</text>
</comment>
<comment type="catalytic activity">
    <reaction evidence="13">
        <text>N(4)-(alpha-D-Man-(1-&gt;3)-[alpha-D-Man-(1-&gt;3)-[alpha-D-Man-(1-&gt;6)]-alpha-D-Man-(1-&gt;6)]-beta-D-Man-(1-&gt;4)-beta-D-GlcNAc-(1-&gt;4)-beta-D-GlcNAc)-L-asparaginyl-[protein] (N-glucan mannose isomer 5A1,2) + UDP-N-acetyl-alpha-D-glucosamine = N(4)-{beta-D-GlcNAc-(1-&gt;2)-alpha-D-Man-(1-&gt;3)-[alpha-D-Man-(1-&gt;3)-[alpha-D-Man-(1-&gt;6)]-alpha-D-Man-(1-&gt;6)]-beta-D-Man-(1-&gt;4)-beta-D-GlcNAc-(1-&gt;4)-beta-D-GlcNAc}-L-asparaginyl-[protein] + UDP + H(+)</text>
        <dbReference type="Rhea" id="RHEA:11456"/>
        <dbReference type="Rhea" id="RHEA-COMP:14367"/>
        <dbReference type="Rhea" id="RHEA-COMP:14368"/>
        <dbReference type="ChEBI" id="CHEBI:15378"/>
        <dbReference type="ChEBI" id="CHEBI:57705"/>
        <dbReference type="ChEBI" id="CHEBI:58223"/>
        <dbReference type="ChEBI" id="CHEBI:59087"/>
        <dbReference type="ChEBI" id="CHEBI:60625"/>
        <dbReference type="EC" id="2.4.1.101"/>
    </reaction>
</comment>
<keyword evidence="9" id="KW-1133">Transmembrane helix</keyword>
<evidence type="ECO:0000313" key="15">
    <source>
        <dbReference type="EMBL" id="CAL4144652.1"/>
    </source>
</evidence>
<dbReference type="GO" id="GO:0003827">
    <property type="term" value="F:alpha-1,3-mannosylglycoprotein 2-beta-N-acetylglucosaminyltransferase activity"/>
    <property type="evidence" value="ECO:0007669"/>
    <property type="project" value="UniProtKB-UniRule"/>
</dbReference>
<evidence type="ECO:0000256" key="11">
    <source>
        <dbReference type="ARBA" id="ARBA00023136"/>
    </source>
</evidence>
<comment type="caution">
    <text evidence="15">The sequence shown here is derived from an EMBL/GenBank/DDBJ whole genome shotgun (WGS) entry which is preliminary data.</text>
</comment>
<evidence type="ECO:0000256" key="1">
    <source>
        <dbReference type="ARBA" id="ARBA00004323"/>
    </source>
</evidence>
<sequence>MLRSKSPKGEAPGYVIRSIQVLGACVLGLLLVNINIVQQSSPEEASSTIELPDPGEEHTERLLHALPHSHQHVANNKHPPPPVWGQMDETKRSSRSKLSGTVMLMIVLDDDPTKLIKSVENILHTTSGSGFHLAICVRHKSHFPLLQDYPVQVHYLRVPELRGNSILDNIQGMWQTQTAGVCRQDEISTTINVLKTDINSSVTSVHKVTLADRIPQPGEKHWNGSFIVPFEDHPYNPMLRKALVSQEEENRQNGNKEEKKEFYSDCTDSNFLIESLGWALKSFSTAEHFILLNDDVYFSPDIVSFFSQTVDLFNMDRSVYCISASNPLATHDPAEPNRLHRMDHFIGHGSLMQRKLMEEIHRDFIIHTITPGQPPVHYQNPLKWLETWLSWWSRRRRRGCVVPALPRLCSQKTSTHVCSQNDYVKLADISRLVHYRYSQDSYYELEKAEPLGTKTADCRSPEFFPNPMNNSSYVIYIKMEEYSDDFTLHHILTCCGIDVEESAGHFEGIYRFMCRGKHFFILGIPFSRYSVSIKRGDAVILAAFDKSQFGGSVNYKRFKNTTFNFEFLYPV</sequence>
<dbReference type="Pfam" id="PF03071">
    <property type="entry name" value="GNT-I"/>
    <property type="match status" value="1"/>
</dbReference>
<dbReference type="GO" id="GO:0047223">
    <property type="term" value="F:beta-1,3-galactosyl-O-glycosyl-glycoprotein beta-1,3-N-acetylglucosaminyltransferase activity"/>
    <property type="evidence" value="ECO:0007669"/>
    <property type="project" value="TreeGrafter"/>
</dbReference>
<evidence type="ECO:0000256" key="12">
    <source>
        <dbReference type="ARBA" id="ARBA00023211"/>
    </source>
</evidence>
<dbReference type="InterPro" id="IPR052463">
    <property type="entry name" value="O-linked_mannose_GnT"/>
</dbReference>
<keyword evidence="7 13" id="KW-0479">Metal-binding</keyword>
<keyword evidence="10 13" id="KW-0333">Golgi apparatus</keyword>
<proteinExistence type="inferred from homology"/>
<keyword evidence="8 13" id="KW-0735">Signal-anchor</keyword>
<dbReference type="PANTHER" id="PTHR46396:SF1">
    <property type="entry name" value="PROTEIN O-LINKED-MANNOSE BETA-1,2-N-ACETYLGLUCOSAMINYLTRANSFERASE 1"/>
    <property type="match status" value="1"/>
</dbReference>
<evidence type="ECO:0000256" key="6">
    <source>
        <dbReference type="ARBA" id="ARBA00022692"/>
    </source>
</evidence>
<dbReference type="EMBL" id="CAXKWB010034398">
    <property type="protein sequence ID" value="CAL4144652.1"/>
    <property type="molecule type" value="Genomic_DNA"/>
</dbReference>
<dbReference type="GO" id="GO:0016266">
    <property type="term" value="P:protein O-linked glycosylation via N-acetyl-galactosamine"/>
    <property type="evidence" value="ECO:0007669"/>
    <property type="project" value="TreeGrafter"/>
</dbReference>
<dbReference type="Gene3D" id="3.90.550.10">
    <property type="entry name" value="Spore Coat Polysaccharide Biosynthesis Protein SpsA, Chain A"/>
    <property type="match status" value="1"/>
</dbReference>
<dbReference type="Proteomes" id="UP001497623">
    <property type="component" value="Unassembled WGS sequence"/>
</dbReference>
<keyword evidence="4 13" id="KW-0328">Glycosyltransferase</keyword>
<evidence type="ECO:0000256" key="8">
    <source>
        <dbReference type="ARBA" id="ARBA00022968"/>
    </source>
</evidence>
<dbReference type="AlphaFoldDB" id="A0AAV2RXI6"/>
<evidence type="ECO:0000256" key="10">
    <source>
        <dbReference type="ARBA" id="ARBA00023034"/>
    </source>
</evidence>
<evidence type="ECO:0000256" key="2">
    <source>
        <dbReference type="ARBA" id="ARBA00004922"/>
    </source>
</evidence>
<protein>
    <recommendedName>
        <fullName evidence="13">Alpha-1,3-mannosyl-glycoprotein 2-beta-N-acetylglucosaminyltransferase</fullName>
        <shortName evidence="13">GNT-I</shortName>
        <shortName evidence="13">GlcNAc-T I</shortName>
        <ecNumber evidence="13">2.4.1.101</ecNumber>
    </recommendedName>
    <alternativeName>
        <fullName evidence="13">N-glycosyl-oligosaccharide-glycoprotein N-acetylglucosaminyltransferase I</fullName>
    </alternativeName>
</protein>
<evidence type="ECO:0000256" key="9">
    <source>
        <dbReference type="ARBA" id="ARBA00022989"/>
    </source>
</evidence>
<evidence type="ECO:0000256" key="4">
    <source>
        <dbReference type="ARBA" id="ARBA00022676"/>
    </source>
</evidence>